<protein>
    <submittedName>
        <fullName evidence="1">Uncharacterized protein</fullName>
    </submittedName>
</protein>
<name>A0A6C0FE12_9ZZZZ</name>
<dbReference type="EMBL" id="MN738838">
    <property type="protein sequence ID" value="QHT39101.1"/>
    <property type="molecule type" value="Genomic_DNA"/>
</dbReference>
<sequence length="183" mass="21574">MNTQIYEMNAAVPNKPDDTQFYACRQEVESTPDYPFKRFPNSNYRVKRNQVSLPLKGTFSAFLDVNKIRSYDHFYHSPICEDDPGKESYDFNTDIDSQFRLIPGAFPEEDINSIYAEELEKDSHDLRNPYYSYSDPKKIERSILHKPELQDLFLRVKRGLPKRHEDDSYLEGVEHAYGDHHPM</sequence>
<evidence type="ECO:0000313" key="1">
    <source>
        <dbReference type="EMBL" id="QHT39101.1"/>
    </source>
</evidence>
<organism evidence="1">
    <name type="scientific">viral metagenome</name>
    <dbReference type="NCBI Taxonomy" id="1070528"/>
    <lineage>
        <taxon>unclassified sequences</taxon>
        <taxon>metagenomes</taxon>
        <taxon>organismal metagenomes</taxon>
    </lineage>
</organism>
<dbReference type="AlphaFoldDB" id="A0A6C0FE12"/>
<accession>A0A6C0FE12</accession>
<reference evidence="1" key="1">
    <citation type="journal article" date="2020" name="Nature">
        <title>Giant virus diversity and host interactions through global metagenomics.</title>
        <authorList>
            <person name="Schulz F."/>
            <person name="Roux S."/>
            <person name="Paez-Espino D."/>
            <person name="Jungbluth S."/>
            <person name="Walsh D.A."/>
            <person name="Denef V.J."/>
            <person name="McMahon K.D."/>
            <person name="Konstantinidis K.T."/>
            <person name="Eloe-Fadrosh E.A."/>
            <person name="Kyrpides N.C."/>
            <person name="Woyke T."/>
        </authorList>
    </citation>
    <scope>NUCLEOTIDE SEQUENCE</scope>
    <source>
        <strain evidence="1">GVMAG-S-ERX556126-94</strain>
    </source>
</reference>
<proteinExistence type="predicted"/>